<organism evidence="2 3">
    <name type="scientific">Candidatus Nitrobium versatile</name>
    <dbReference type="NCBI Taxonomy" id="2884831"/>
    <lineage>
        <taxon>Bacteria</taxon>
        <taxon>Pseudomonadati</taxon>
        <taxon>Nitrospirota</taxon>
        <taxon>Nitrospiria</taxon>
        <taxon>Nitrospirales</taxon>
        <taxon>Nitrospiraceae</taxon>
        <taxon>Candidatus Nitrobium</taxon>
    </lineage>
</organism>
<accession>A0A953J4R3</accession>
<keyword evidence="1" id="KW-0732">Signal</keyword>
<dbReference type="SUPFAM" id="SSF56935">
    <property type="entry name" value="Porins"/>
    <property type="match status" value="1"/>
</dbReference>
<dbReference type="NCBIfam" id="NF033652">
    <property type="entry name" value="LbtU_sider_porin"/>
    <property type="match status" value="1"/>
</dbReference>
<reference evidence="2" key="2">
    <citation type="submission" date="2021-08" db="EMBL/GenBank/DDBJ databases">
        <authorList>
            <person name="Dalcin Martins P."/>
        </authorList>
    </citation>
    <scope>NUCLEOTIDE SEQUENCE</scope>
    <source>
        <strain evidence="2">MAG_39</strain>
    </source>
</reference>
<gene>
    <name evidence="2" type="ORF">K8I29_00265</name>
</gene>
<evidence type="ECO:0000256" key="1">
    <source>
        <dbReference type="SAM" id="SignalP"/>
    </source>
</evidence>
<dbReference type="EMBL" id="JAIOIV010000004">
    <property type="protein sequence ID" value="MBZ0154632.1"/>
    <property type="molecule type" value="Genomic_DNA"/>
</dbReference>
<dbReference type="AlphaFoldDB" id="A0A953J4R3"/>
<dbReference type="InterPro" id="IPR023614">
    <property type="entry name" value="Porin_dom_sf"/>
</dbReference>
<reference evidence="2" key="1">
    <citation type="journal article" date="2021" name="bioRxiv">
        <title>Unraveling nitrogen, sulfur and carbon metabolic pathways and microbial community transcriptional responses to substrate deprivation and toxicity stresses in a bioreactor mimicking anoxic brackish coastal sediment conditions.</title>
        <authorList>
            <person name="Martins P.D."/>
            <person name="Echeveste M.J."/>
            <person name="Arshad A."/>
            <person name="Kurth J."/>
            <person name="Ouboter H."/>
            <person name="Jetten M.S.M."/>
            <person name="Welte C.U."/>
        </authorList>
    </citation>
    <scope>NUCLEOTIDE SEQUENCE</scope>
    <source>
        <strain evidence="2">MAG_39</strain>
    </source>
</reference>
<feature type="signal peptide" evidence="1">
    <location>
        <begin position="1"/>
        <end position="21"/>
    </location>
</feature>
<dbReference type="Gene3D" id="2.40.160.10">
    <property type="entry name" value="Porin"/>
    <property type="match status" value="1"/>
</dbReference>
<proteinExistence type="predicted"/>
<sequence length="438" mass="49352">MRKVFIVFVFALMLPVSAAHAGEGDAILTILLKKGIINEQEYRAIKEELKAGEEEKKVQLNTEIAEAIEYNKPEEKEEGWTDRINLSGLLEGEYRWRKRSDISNRNSGSASDLYLRRFELGLEAQLTDWMKAGAVLNSEWIGDEVNSGDEKITVDEATITLQKEDFPLYLVLGKRTQPFGVFENHLVTDPMTQDAYETKRVGVSLGVTGPLGLDVSATLYKGEEQMDHLVDSGLLEVARTGAPMDDVTSYILSASVSPLEDHLMFFLSYLSEPGRGKRNSTVNVGLSAAVPGLEGLRLEGEYMKALERETFEGLGETFKEGVFSVTAAYLFNHSEGHEDIGGATLFERVTHLFEEPMELAFRYERFDDDDLAEKTASWSARNRYSLGVRYPIYKDEERGLTAFIATEYRYTDYRLHSSLTDMRADDNKELYLKLGVGF</sequence>
<comment type="caution">
    <text evidence="2">The sequence shown here is derived from an EMBL/GenBank/DDBJ whole genome shotgun (WGS) entry which is preliminary data.</text>
</comment>
<evidence type="ECO:0000313" key="3">
    <source>
        <dbReference type="Proteomes" id="UP000705867"/>
    </source>
</evidence>
<protein>
    <submittedName>
        <fullName evidence="2">LbtU family siderophore porin</fullName>
    </submittedName>
</protein>
<feature type="chain" id="PRO_5037581209" evidence="1">
    <location>
        <begin position="22"/>
        <end position="438"/>
    </location>
</feature>
<dbReference type="Proteomes" id="UP000705867">
    <property type="component" value="Unassembled WGS sequence"/>
</dbReference>
<evidence type="ECO:0000313" key="2">
    <source>
        <dbReference type="EMBL" id="MBZ0154632.1"/>
    </source>
</evidence>
<name>A0A953J4R3_9BACT</name>